<evidence type="ECO:0000313" key="2">
    <source>
        <dbReference type="EMBL" id="KIF54227.1"/>
    </source>
</evidence>
<organism evidence="2 3">
    <name type="scientific">Vibrio owensii CAIM 1854 = LMG 25443</name>
    <dbReference type="NCBI Taxonomy" id="1229493"/>
    <lineage>
        <taxon>Bacteria</taxon>
        <taxon>Pseudomonadati</taxon>
        <taxon>Pseudomonadota</taxon>
        <taxon>Gammaproteobacteria</taxon>
        <taxon>Vibrionales</taxon>
        <taxon>Vibrionaceae</taxon>
        <taxon>Vibrio</taxon>
    </lineage>
</organism>
<proteinExistence type="predicted"/>
<evidence type="ECO:0000256" key="1">
    <source>
        <dbReference type="ARBA" id="ARBA00023186"/>
    </source>
</evidence>
<sequence>MQISQLEPQDTSIVLKLFGALFYYQPKDYSAANLDTLLSNTDTPIEALNDMLRSFQNESEEALQMEHDRMFAGIGEMPAPPWGSAYLDKEAVLFGESTIEYRYFLQRCGFALESDQREPEDQIGLMLMVLGMLIETEQQKLAAEMLREHLMTWFGFFNKRFKKAVTLTPYSKLSNLTEELLQSLSDQYQVVIPAKRDYSDAPV</sequence>
<accession>A0A0C1WCZ0</accession>
<dbReference type="PATRIC" id="fig|1229493.5.peg.5731"/>
<dbReference type="EMBL" id="JPRD01000008">
    <property type="protein sequence ID" value="KIF54227.1"/>
    <property type="molecule type" value="Genomic_DNA"/>
</dbReference>
<dbReference type="Pfam" id="PF02613">
    <property type="entry name" value="Nitrate_red_del"/>
    <property type="match status" value="1"/>
</dbReference>
<dbReference type="RefSeq" id="WP_020195924.1">
    <property type="nucleotide sequence ID" value="NZ_BAOH01000034.1"/>
</dbReference>
<evidence type="ECO:0000313" key="3">
    <source>
        <dbReference type="Proteomes" id="UP000031586"/>
    </source>
</evidence>
<dbReference type="Proteomes" id="UP000031586">
    <property type="component" value="Unassembled WGS sequence"/>
</dbReference>
<dbReference type="InterPro" id="IPR020945">
    <property type="entry name" value="DMSO/NO3_reduct_chaperone"/>
</dbReference>
<protein>
    <submittedName>
        <fullName evidence="2">Dehydrogenase</fullName>
    </submittedName>
</protein>
<dbReference type="InterPro" id="IPR050289">
    <property type="entry name" value="TorD/DmsD_chaperones"/>
</dbReference>
<name>A0A0C1WCZ0_9VIBR</name>
<keyword evidence="1" id="KW-0143">Chaperone</keyword>
<gene>
    <name evidence="2" type="ORF">H735_04050</name>
</gene>
<dbReference type="SUPFAM" id="SSF89155">
    <property type="entry name" value="TorD-like"/>
    <property type="match status" value="1"/>
</dbReference>
<comment type="caution">
    <text evidence="2">The sequence shown here is derived from an EMBL/GenBank/DDBJ whole genome shotgun (WGS) entry which is preliminary data.</text>
</comment>
<dbReference type="PIRSF" id="PIRSF004690">
    <property type="entry name" value="DmsD"/>
    <property type="match status" value="1"/>
</dbReference>
<dbReference type="PANTHER" id="PTHR34227">
    <property type="entry name" value="CHAPERONE PROTEIN YCDY"/>
    <property type="match status" value="1"/>
</dbReference>
<dbReference type="InterPro" id="IPR036411">
    <property type="entry name" value="TorD-like_sf"/>
</dbReference>
<reference evidence="2 3" key="1">
    <citation type="submission" date="2014-07" db="EMBL/GenBank/DDBJ databases">
        <title>Unique and conserved regions in Vibrio harveyi and related species in comparison with the shrimp pathogen Vibrio harveyi CAIM 1792.</title>
        <authorList>
            <person name="Espinoza-Valles I."/>
            <person name="Vora G."/>
            <person name="Leekitcharoenphon P."/>
            <person name="Ussery D."/>
            <person name="Hoj L."/>
            <person name="Gomez-Gil B."/>
        </authorList>
    </citation>
    <scope>NUCLEOTIDE SEQUENCE [LARGE SCALE GENOMIC DNA]</scope>
    <source>
        <strain evidence="3">CAIM 1854 / LMG 25443</strain>
    </source>
</reference>
<dbReference type="InterPro" id="IPR026269">
    <property type="entry name" value="DmsD-type"/>
</dbReference>
<dbReference type="AlphaFoldDB" id="A0A0C1WCZ0"/>
<dbReference type="Gene3D" id="1.10.3480.10">
    <property type="entry name" value="TorD-like"/>
    <property type="match status" value="1"/>
</dbReference>
<dbReference type="PANTHER" id="PTHR34227:SF13">
    <property type="entry name" value="TAT PROOFREADING CHAPERONE DMSD-RELATED"/>
    <property type="match status" value="1"/>
</dbReference>